<proteinExistence type="predicted"/>
<keyword evidence="1" id="KW-0472">Membrane</keyword>
<gene>
    <name evidence="2" type="ORF">K8V47_07245</name>
</gene>
<dbReference type="EMBL" id="DYXT01000038">
    <property type="protein sequence ID" value="HJE39532.1"/>
    <property type="molecule type" value="Genomic_DNA"/>
</dbReference>
<dbReference type="AlphaFoldDB" id="A0A921EB48"/>
<comment type="caution">
    <text evidence="2">The sequence shown here is derived from an EMBL/GenBank/DDBJ whole genome shotgun (WGS) entry which is preliminary data.</text>
</comment>
<protein>
    <submittedName>
        <fullName evidence="2">Uncharacterized protein</fullName>
    </submittedName>
</protein>
<keyword evidence="1" id="KW-0812">Transmembrane</keyword>
<feature type="transmembrane region" description="Helical" evidence="1">
    <location>
        <begin position="346"/>
        <end position="372"/>
    </location>
</feature>
<feature type="transmembrane region" description="Helical" evidence="1">
    <location>
        <begin position="411"/>
        <end position="428"/>
    </location>
</feature>
<feature type="transmembrane region" description="Helical" evidence="1">
    <location>
        <begin position="88"/>
        <end position="111"/>
    </location>
</feature>
<keyword evidence="1" id="KW-1133">Transmembrane helix</keyword>
<organism evidence="2 3">
    <name type="scientific">Candidatus Amulumruptor caecigallinarius</name>
    <dbReference type="NCBI Taxonomy" id="2109911"/>
    <lineage>
        <taxon>Bacteria</taxon>
        <taxon>Pseudomonadati</taxon>
        <taxon>Bacteroidota</taxon>
        <taxon>Bacteroidia</taxon>
        <taxon>Bacteroidales</taxon>
        <taxon>Muribaculaceae</taxon>
        <taxon>Candidatus Amulumruptor</taxon>
    </lineage>
</organism>
<sequence length="442" mass="50964">MNQQFTPPPKQHNKIGILADNYWVIYLIAIIEASWSFLVPSSCIEQNDTGSFLTALGNYSLHDFFSLFDFSRPPVYPLFLGLCRFLTFGWDMLLTVSLVQWSVFIISIRYFRLLLQTFVGNRPRLIWTATLFYVVFPGSYECNYVAITESLSTTCMVFFIYTTVNGLCQTRAKSLWWSALWLSVLLLLKPAFIYLIPLMICGWGIVCLHHKAIALKGLTVLAIPVLLYIGYCTGFQHKFGFFAPSIISTYNSDINIRTSMVTDRQTEEAGSALEAAHLEAMNESLEARKTRQGAQDYYDKAQQRIKENHAYLLKLQVSRLLSMFNGDSNYRIYRERGQGLQPFSYLYILLSPLPMKVCIYSWLTYTICLVYAMLRRRKVFYSAVLISSIWISNLFVAWYGSWGDYGRLNQAVFPLFIIMAAQLMSVLTKRQSFTKIFKFCQS</sequence>
<reference evidence="2" key="1">
    <citation type="journal article" date="2021" name="PeerJ">
        <title>Extensive microbial diversity within the chicken gut microbiome revealed by metagenomics and culture.</title>
        <authorList>
            <person name="Gilroy R."/>
            <person name="Ravi A."/>
            <person name="Getino M."/>
            <person name="Pursley I."/>
            <person name="Horton D.L."/>
            <person name="Alikhan N.F."/>
            <person name="Baker D."/>
            <person name="Gharbi K."/>
            <person name="Hall N."/>
            <person name="Watson M."/>
            <person name="Adriaenssens E.M."/>
            <person name="Foster-Nyarko E."/>
            <person name="Jarju S."/>
            <person name="Secka A."/>
            <person name="Antonio M."/>
            <person name="Oren A."/>
            <person name="Chaudhuri R.R."/>
            <person name="La Ragione R."/>
            <person name="Hildebrand F."/>
            <person name="Pallen M.J."/>
        </authorList>
    </citation>
    <scope>NUCLEOTIDE SEQUENCE</scope>
    <source>
        <strain evidence="2">4100</strain>
    </source>
</reference>
<accession>A0A921EB48</accession>
<dbReference type="Proteomes" id="UP000711407">
    <property type="component" value="Unassembled WGS sequence"/>
</dbReference>
<reference evidence="2" key="2">
    <citation type="submission" date="2021-09" db="EMBL/GenBank/DDBJ databases">
        <authorList>
            <person name="Gilroy R."/>
        </authorList>
    </citation>
    <scope>NUCLEOTIDE SEQUENCE</scope>
    <source>
        <strain evidence="2">4100</strain>
    </source>
</reference>
<feature type="transmembrane region" description="Helical" evidence="1">
    <location>
        <begin position="212"/>
        <end position="231"/>
    </location>
</feature>
<feature type="transmembrane region" description="Helical" evidence="1">
    <location>
        <begin position="180"/>
        <end position="206"/>
    </location>
</feature>
<evidence type="ECO:0000256" key="1">
    <source>
        <dbReference type="SAM" id="Phobius"/>
    </source>
</evidence>
<evidence type="ECO:0000313" key="3">
    <source>
        <dbReference type="Proteomes" id="UP000711407"/>
    </source>
</evidence>
<evidence type="ECO:0000313" key="2">
    <source>
        <dbReference type="EMBL" id="HJE39532.1"/>
    </source>
</evidence>
<name>A0A921EB48_9BACT</name>
<feature type="transmembrane region" description="Helical" evidence="1">
    <location>
        <begin position="123"/>
        <end position="140"/>
    </location>
</feature>
<feature type="transmembrane region" description="Helical" evidence="1">
    <location>
        <begin position="379"/>
        <end position="399"/>
    </location>
</feature>
<feature type="transmembrane region" description="Helical" evidence="1">
    <location>
        <begin position="21"/>
        <end position="38"/>
    </location>
</feature>